<dbReference type="EC" id="2.7.1.25" evidence="2 6"/>
<dbReference type="InterPro" id="IPR050512">
    <property type="entry name" value="Sulf_AdTrans/APS_kinase"/>
</dbReference>
<keyword evidence="6" id="KW-0597">Phosphoprotein</keyword>
<dbReference type="NCBIfam" id="TIGR00455">
    <property type="entry name" value="apsK"/>
    <property type="match status" value="1"/>
</dbReference>
<evidence type="ECO:0000256" key="4">
    <source>
        <dbReference type="ARBA" id="ARBA00022741"/>
    </source>
</evidence>
<evidence type="ECO:0000313" key="10">
    <source>
        <dbReference type="Proteomes" id="UP000177579"/>
    </source>
</evidence>
<proteinExistence type="inferred from homology"/>
<dbReference type="InterPro" id="IPR002891">
    <property type="entry name" value="APS"/>
</dbReference>
<evidence type="ECO:0000259" key="8">
    <source>
        <dbReference type="Pfam" id="PF01583"/>
    </source>
</evidence>
<dbReference type="GO" id="GO:0070814">
    <property type="term" value="P:hydrogen sulfide biosynthetic process"/>
    <property type="evidence" value="ECO:0007669"/>
    <property type="project" value="UniProtKB-UniRule"/>
</dbReference>
<dbReference type="AlphaFoldDB" id="A0A1F5TLT1"/>
<evidence type="ECO:0000256" key="6">
    <source>
        <dbReference type="HAMAP-Rule" id="MF_00065"/>
    </source>
</evidence>
<dbReference type="Pfam" id="PF01583">
    <property type="entry name" value="APS_kinase"/>
    <property type="match status" value="1"/>
</dbReference>
<name>A0A1F5TLT1_9BACT</name>
<feature type="binding site" evidence="6">
    <location>
        <begin position="12"/>
        <end position="19"/>
    </location>
    <ligand>
        <name>ATP</name>
        <dbReference type="ChEBI" id="CHEBI:30616"/>
    </ligand>
</feature>
<accession>A0A1F5TLT1</accession>
<dbReference type="NCBIfam" id="NF003013">
    <property type="entry name" value="PRK03846.1"/>
    <property type="match status" value="1"/>
</dbReference>
<dbReference type="InterPro" id="IPR059117">
    <property type="entry name" value="APS_kinase_dom"/>
</dbReference>
<dbReference type="GO" id="GO:0004781">
    <property type="term" value="F:sulfate adenylyltransferase (ATP) activity"/>
    <property type="evidence" value="ECO:0007669"/>
    <property type="project" value="TreeGrafter"/>
</dbReference>
<evidence type="ECO:0000256" key="2">
    <source>
        <dbReference type="ARBA" id="ARBA00012121"/>
    </source>
</evidence>
<comment type="catalytic activity">
    <reaction evidence="1 6 7">
        <text>adenosine 5'-phosphosulfate + ATP = 3'-phosphoadenylyl sulfate + ADP + H(+)</text>
        <dbReference type="Rhea" id="RHEA:24152"/>
        <dbReference type="ChEBI" id="CHEBI:15378"/>
        <dbReference type="ChEBI" id="CHEBI:30616"/>
        <dbReference type="ChEBI" id="CHEBI:58243"/>
        <dbReference type="ChEBI" id="CHEBI:58339"/>
        <dbReference type="ChEBI" id="CHEBI:456216"/>
        <dbReference type="EC" id="2.7.1.25"/>
    </reaction>
</comment>
<comment type="similarity">
    <text evidence="6 7">Belongs to the APS kinase family.</text>
</comment>
<keyword evidence="5 6" id="KW-0067">ATP-binding</keyword>
<evidence type="ECO:0000313" key="9">
    <source>
        <dbReference type="EMBL" id="OGF39893.1"/>
    </source>
</evidence>
<dbReference type="Gene3D" id="3.40.50.300">
    <property type="entry name" value="P-loop containing nucleotide triphosphate hydrolases"/>
    <property type="match status" value="1"/>
</dbReference>
<dbReference type="HAMAP" id="MF_00065">
    <property type="entry name" value="Adenylyl_sulf_kinase"/>
    <property type="match status" value="1"/>
</dbReference>
<dbReference type="GO" id="GO:0019379">
    <property type="term" value="P:sulfate assimilation, phosphoadenylyl sulfate reduction by phosphoadenylyl-sulfate reductase (thioredoxin)"/>
    <property type="evidence" value="ECO:0007669"/>
    <property type="project" value="TreeGrafter"/>
</dbReference>
<protein>
    <recommendedName>
        <fullName evidence="2 6">Adenylyl-sulfate kinase</fullName>
        <ecNumber evidence="2 6">2.7.1.25</ecNumber>
    </recommendedName>
    <alternativeName>
        <fullName evidence="6">APS kinase</fullName>
    </alternativeName>
    <alternativeName>
        <fullName evidence="6">ATP adenosine-5'-phosphosulfate 3'-phosphotransferase</fullName>
    </alternativeName>
    <alternativeName>
        <fullName evidence="6">Adenosine-5'-phosphosulfate kinase</fullName>
    </alternativeName>
</protein>
<dbReference type="SUPFAM" id="SSF52540">
    <property type="entry name" value="P-loop containing nucleoside triphosphate hydrolases"/>
    <property type="match status" value="1"/>
</dbReference>
<evidence type="ECO:0000256" key="7">
    <source>
        <dbReference type="RuleBase" id="RU004347"/>
    </source>
</evidence>
<reference evidence="9 10" key="1">
    <citation type="journal article" date="2016" name="Nat. Commun.">
        <title>Thousands of microbial genomes shed light on interconnected biogeochemical processes in an aquifer system.</title>
        <authorList>
            <person name="Anantharaman K."/>
            <person name="Brown C.T."/>
            <person name="Hug L.A."/>
            <person name="Sharon I."/>
            <person name="Castelle C.J."/>
            <person name="Probst A.J."/>
            <person name="Thomas B.C."/>
            <person name="Singh A."/>
            <person name="Wilkins M.J."/>
            <person name="Karaoz U."/>
            <person name="Brodie E.L."/>
            <person name="Williams K.H."/>
            <person name="Hubbard S.S."/>
            <person name="Banfield J.F."/>
        </authorList>
    </citation>
    <scope>NUCLEOTIDE SEQUENCE [LARGE SCALE GENOMIC DNA]</scope>
</reference>
<comment type="caution">
    <text evidence="9">The sequence shown here is derived from an EMBL/GenBank/DDBJ whole genome shotgun (WGS) entry which is preliminary data.</text>
</comment>
<dbReference type="GO" id="GO:0005737">
    <property type="term" value="C:cytoplasm"/>
    <property type="evidence" value="ECO:0007669"/>
    <property type="project" value="TreeGrafter"/>
</dbReference>
<dbReference type="GO" id="GO:0010134">
    <property type="term" value="P:sulfate assimilation via adenylyl sulfate reduction"/>
    <property type="evidence" value="ECO:0007669"/>
    <property type="project" value="TreeGrafter"/>
</dbReference>
<evidence type="ECO:0000256" key="5">
    <source>
        <dbReference type="ARBA" id="ARBA00022840"/>
    </source>
</evidence>
<comment type="pathway">
    <text evidence="6 7">Sulfur metabolism; hydrogen sulfide biosynthesis; sulfite from sulfate: step 2/3.</text>
</comment>
<dbReference type="InterPro" id="IPR027417">
    <property type="entry name" value="P-loop_NTPase"/>
</dbReference>
<dbReference type="GO" id="GO:0005524">
    <property type="term" value="F:ATP binding"/>
    <property type="evidence" value="ECO:0007669"/>
    <property type="project" value="UniProtKB-UniRule"/>
</dbReference>
<organism evidence="9 10">
    <name type="scientific">Candidatus Falkowbacteria bacterium RIFOXYD2_FULL_34_120</name>
    <dbReference type="NCBI Taxonomy" id="1798007"/>
    <lineage>
        <taxon>Bacteria</taxon>
        <taxon>Candidatus Falkowiibacteriota</taxon>
    </lineage>
</organism>
<dbReference type="CDD" id="cd02027">
    <property type="entry name" value="APSK"/>
    <property type="match status" value="1"/>
</dbReference>
<dbReference type="NCBIfam" id="NF002059">
    <property type="entry name" value="PRK00889.1"/>
    <property type="match status" value="1"/>
</dbReference>
<dbReference type="EMBL" id="MFGO01000040">
    <property type="protein sequence ID" value="OGF39893.1"/>
    <property type="molecule type" value="Genomic_DNA"/>
</dbReference>
<keyword evidence="3 6" id="KW-0808">Transferase</keyword>
<evidence type="ECO:0000256" key="3">
    <source>
        <dbReference type="ARBA" id="ARBA00022679"/>
    </source>
</evidence>
<dbReference type="Proteomes" id="UP000177579">
    <property type="component" value="Unassembled WGS sequence"/>
</dbReference>
<sequence length="178" mass="20470">MNQKNFVLWFTGLSGAGKTTIADLVFQKLKQKIFSIERLDGDMVREHLTRDLGFSRGDRDENIRRVGFVSRLLSRNGVVVIASFITPYNHHREMLRETVDNFIEVFVDAPLEVCESRDPKGIYKKARAGEIEFFTGIDDSYDVPESPHIHIKTDEVGIEESVAIVLEYLKKNTYINFK</sequence>
<comment type="caution">
    <text evidence="6">Lacks conserved residue(s) required for the propagation of feature annotation.</text>
</comment>
<gene>
    <name evidence="6" type="primary">cysC</name>
    <name evidence="9" type="ORF">A2531_00780</name>
</gene>
<keyword evidence="4 6" id="KW-0547">Nucleotide-binding</keyword>
<comment type="function">
    <text evidence="6 7">Catalyzes the synthesis of activated sulfate.</text>
</comment>
<dbReference type="GO" id="GO:0004020">
    <property type="term" value="F:adenylylsulfate kinase activity"/>
    <property type="evidence" value="ECO:0007669"/>
    <property type="project" value="UniProtKB-UniRule"/>
</dbReference>
<dbReference type="UniPathway" id="UPA00140">
    <property type="reaction ID" value="UER00205"/>
</dbReference>
<keyword evidence="6 7" id="KW-0418">Kinase</keyword>
<evidence type="ECO:0000256" key="1">
    <source>
        <dbReference type="ARBA" id="ARBA00001823"/>
    </source>
</evidence>
<dbReference type="PANTHER" id="PTHR42700">
    <property type="entry name" value="SULFATE ADENYLYLTRANSFERASE"/>
    <property type="match status" value="1"/>
</dbReference>
<feature type="domain" description="APS kinase" evidence="8">
    <location>
        <begin position="5"/>
        <end position="152"/>
    </location>
</feature>
<dbReference type="PANTHER" id="PTHR42700:SF1">
    <property type="entry name" value="SULFATE ADENYLYLTRANSFERASE"/>
    <property type="match status" value="1"/>
</dbReference>